<feature type="non-terminal residue" evidence="2">
    <location>
        <position position="330"/>
    </location>
</feature>
<dbReference type="Gene3D" id="3.30.40.10">
    <property type="entry name" value="Zinc/RING finger domain, C3HC4 (zinc finger)"/>
    <property type="match status" value="1"/>
</dbReference>
<organism evidence="2 3">
    <name type="scientific">Taxus chinensis</name>
    <name type="common">Chinese yew</name>
    <name type="synonym">Taxus wallichiana var. chinensis</name>
    <dbReference type="NCBI Taxonomy" id="29808"/>
    <lineage>
        <taxon>Eukaryota</taxon>
        <taxon>Viridiplantae</taxon>
        <taxon>Streptophyta</taxon>
        <taxon>Embryophyta</taxon>
        <taxon>Tracheophyta</taxon>
        <taxon>Spermatophyta</taxon>
        <taxon>Pinopsida</taxon>
        <taxon>Pinidae</taxon>
        <taxon>Conifers II</taxon>
        <taxon>Cupressales</taxon>
        <taxon>Taxaceae</taxon>
        <taxon>Taxus</taxon>
    </lineage>
</organism>
<comment type="caution">
    <text evidence="2">The sequence shown here is derived from an EMBL/GenBank/DDBJ whole genome shotgun (WGS) entry which is preliminary data.</text>
</comment>
<keyword evidence="3" id="KW-1185">Reference proteome</keyword>
<name>A0AA38GS90_TAXCH</name>
<proteinExistence type="predicted"/>
<protein>
    <submittedName>
        <fullName evidence="2">Uncharacterized protein</fullName>
    </submittedName>
</protein>
<dbReference type="EMBL" id="JAHRHJ020000001">
    <property type="protein sequence ID" value="KAH9328126.1"/>
    <property type="molecule type" value="Genomic_DNA"/>
</dbReference>
<sequence length="330" mass="36974">MVSVHSPRFSKDIYSVLGGKRMSGNLMGDGASILFSCNYYDLEQVSKIAESLQSGLAAACVGNTMGYLFKSPASVAENLRKEMVTYLEQQSEACAARKKMIRYFQHRNYKALESSSECPIHVVDNLIEKFVHGERNIFARVCACINLLEQQKHMKIDYFVYQMEKMGIWGKSEREVLAKELLQIIDLNNGYHCETKFESEKEVQIHRNMCAMRPVNCPFHQVGCMSVITEASIKKHCAQFLQSHVLQFLHDQETSVGDPSQVPRLPNTTWFSLGREYASITIDNFFSGDGPIKGHVSASPLTLARNLEKSSKNGSGDESPSNGGDCNGFQ</sequence>
<feature type="region of interest" description="Disordered" evidence="1">
    <location>
        <begin position="307"/>
        <end position="330"/>
    </location>
</feature>
<reference evidence="2 3" key="1">
    <citation type="journal article" date="2021" name="Nat. Plants">
        <title>The Taxus genome provides insights into paclitaxel biosynthesis.</title>
        <authorList>
            <person name="Xiong X."/>
            <person name="Gou J."/>
            <person name="Liao Q."/>
            <person name="Li Y."/>
            <person name="Zhou Q."/>
            <person name="Bi G."/>
            <person name="Li C."/>
            <person name="Du R."/>
            <person name="Wang X."/>
            <person name="Sun T."/>
            <person name="Guo L."/>
            <person name="Liang H."/>
            <person name="Lu P."/>
            <person name="Wu Y."/>
            <person name="Zhang Z."/>
            <person name="Ro D.K."/>
            <person name="Shang Y."/>
            <person name="Huang S."/>
            <person name="Yan J."/>
        </authorList>
    </citation>
    <scope>NUCLEOTIDE SEQUENCE [LARGE SCALE GENOMIC DNA]</scope>
    <source>
        <strain evidence="2">Ta-2019</strain>
    </source>
</reference>
<feature type="compositionally biased region" description="Polar residues" evidence="1">
    <location>
        <begin position="312"/>
        <end position="330"/>
    </location>
</feature>
<dbReference type="PANTHER" id="PTHR10131">
    <property type="entry name" value="TNF RECEPTOR ASSOCIATED FACTOR"/>
    <property type="match status" value="1"/>
</dbReference>
<evidence type="ECO:0000313" key="3">
    <source>
        <dbReference type="Proteomes" id="UP000824469"/>
    </source>
</evidence>
<evidence type="ECO:0000313" key="2">
    <source>
        <dbReference type="EMBL" id="KAH9328126.1"/>
    </source>
</evidence>
<evidence type="ECO:0000256" key="1">
    <source>
        <dbReference type="SAM" id="MobiDB-lite"/>
    </source>
</evidence>
<accession>A0AA38GS90</accession>
<dbReference type="PANTHER" id="PTHR10131:SF161">
    <property type="entry name" value="F26K24.24 PROTEIN"/>
    <property type="match status" value="1"/>
</dbReference>
<gene>
    <name evidence="2" type="ORF">KI387_000234</name>
</gene>
<dbReference type="InterPro" id="IPR013083">
    <property type="entry name" value="Znf_RING/FYVE/PHD"/>
</dbReference>
<dbReference type="AlphaFoldDB" id="A0AA38GS90"/>
<dbReference type="Proteomes" id="UP000824469">
    <property type="component" value="Unassembled WGS sequence"/>
</dbReference>